<gene>
    <name evidence="3" type="ORF">FHL15_007337</name>
</gene>
<accession>A0A553HV09</accession>
<dbReference type="Proteomes" id="UP000319160">
    <property type="component" value="Unassembled WGS sequence"/>
</dbReference>
<sequence length="417" mass="46850">MDKNPDPSIKTRSVPKRKSNQDDKDLTAGAPKRNRCRDNRNSRLHSKLSSWLDEVRISAAAAAEAAEAVQAVQAVQAAEEVNSEQNSLDDSATESSFVSRTTSETFDLTSVTGLCRSKTGRVSQESLRTRNIIVNAPLSDEWTPEFKKFLVKEPIEIPFEKTQDLQTCVKHFLEKAEKASLGDNSYEAIEELRENINKWTATLRLASVTNQEIENDLERCKTPSNATVFQRTIMMSIIDHPHLKSAFDFKLWRALVASGKPSSIIDSASQALYNIYMWMAKADHQAAFFKDVRLLSFAINTQQVIARAHRAVPVTVGGQTGLEFYYDELNANCQFYYTRDSICTFIHNILIDYAGSKLLGVIKAGVEKVLKEHKQDLKRQNDAAISLTKEVNVHLSRACGYGKPIYRAVDLHRNESS</sequence>
<protein>
    <submittedName>
        <fullName evidence="3">Uncharacterized protein</fullName>
    </submittedName>
</protein>
<dbReference type="EMBL" id="VFLP01000042">
    <property type="protein sequence ID" value="TRX91784.1"/>
    <property type="molecule type" value="Genomic_DNA"/>
</dbReference>
<organism evidence="3 4">
    <name type="scientific">Xylaria flabelliformis</name>
    <dbReference type="NCBI Taxonomy" id="2512241"/>
    <lineage>
        <taxon>Eukaryota</taxon>
        <taxon>Fungi</taxon>
        <taxon>Dikarya</taxon>
        <taxon>Ascomycota</taxon>
        <taxon>Pezizomycotina</taxon>
        <taxon>Sordariomycetes</taxon>
        <taxon>Xylariomycetidae</taxon>
        <taxon>Xylariales</taxon>
        <taxon>Xylariaceae</taxon>
        <taxon>Xylaria</taxon>
    </lineage>
</organism>
<keyword evidence="1" id="KW-0175">Coiled coil</keyword>
<reference evidence="4" key="1">
    <citation type="submission" date="2019-06" db="EMBL/GenBank/DDBJ databases">
        <title>Draft genome sequence of the griseofulvin-producing fungus Xylaria cubensis strain G536.</title>
        <authorList>
            <person name="Mead M.E."/>
            <person name="Raja H.A."/>
            <person name="Steenwyk J.L."/>
            <person name="Knowles S.L."/>
            <person name="Oberlies N.H."/>
            <person name="Rokas A."/>
        </authorList>
    </citation>
    <scope>NUCLEOTIDE SEQUENCE [LARGE SCALE GENOMIC DNA]</scope>
    <source>
        <strain evidence="4">G536</strain>
    </source>
</reference>
<keyword evidence="4" id="KW-1185">Reference proteome</keyword>
<dbReference type="OrthoDB" id="5377772at2759"/>
<dbReference type="AlphaFoldDB" id="A0A553HV09"/>
<name>A0A553HV09_9PEZI</name>
<evidence type="ECO:0000256" key="2">
    <source>
        <dbReference type="SAM" id="MobiDB-lite"/>
    </source>
</evidence>
<evidence type="ECO:0000313" key="3">
    <source>
        <dbReference type="EMBL" id="TRX91784.1"/>
    </source>
</evidence>
<proteinExistence type="predicted"/>
<evidence type="ECO:0000313" key="4">
    <source>
        <dbReference type="Proteomes" id="UP000319160"/>
    </source>
</evidence>
<feature type="coiled-coil region" evidence="1">
    <location>
        <begin position="363"/>
        <end position="390"/>
    </location>
</feature>
<comment type="caution">
    <text evidence="3">The sequence shown here is derived from an EMBL/GenBank/DDBJ whole genome shotgun (WGS) entry which is preliminary data.</text>
</comment>
<feature type="region of interest" description="Disordered" evidence="2">
    <location>
        <begin position="1"/>
        <end position="42"/>
    </location>
</feature>
<evidence type="ECO:0000256" key="1">
    <source>
        <dbReference type="SAM" id="Coils"/>
    </source>
</evidence>